<dbReference type="EMBL" id="JAODUP010000221">
    <property type="protein sequence ID" value="KAK2156122.1"/>
    <property type="molecule type" value="Genomic_DNA"/>
</dbReference>
<accession>A0AAD9JNS1</accession>
<dbReference type="Proteomes" id="UP001208570">
    <property type="component" value="Unassembled WGS sequence"/>
</dbReference>
<organism evidence="2 3">
    <name type="scientific">Paralvinella palmiformis</name>
    <dbReference type="NCBI Taxonomy" id="53620"/>
    <lineage>
        <taxon>Eukaryota</taxon>
        <taxon>Metazoa</taxon>
        <taxon>Spiralia</taxon>
        <taxon>Lophotrochozoa</taxon>
        <taxon>Annelida</taxon>
        <taxon>Polychaeta</taxon>
        <taxon>Sedentaria</taxon>
        <taxon>Canalipalpata</taxon>
        <taxon>Terebellida</taxon>
        <taxon>Terebelliformia</taxon>
        <taxon>Alvinellidae</taxon>
        <taxon>Paralvinella</taxon>
    </lineage>
</organism>
<reference evidence="2" key="1">
    <citation type="journal article" date="2023" name="Mol. Biol. Evol.">
        <title>Third-Generation Sequencing Reveals the Adaptive Role of the Epigenome in Three Deep-Sea Polychaetes.</title>
        <authorList>
            <person name="Perez M."/>
            <person name="Aroh O."/>
            <person name="Sun Y."/>
            <person name="Lan Y."/>
            <person name="Juniper S.K."/>
            <person name="Young C.R."/>
            <person name="Angers B."/>
            <person name="Qian P.Y."/>
        </authorList>
    </citation>
    <scope>NUCLEOTIDE SEQUENCE</scope>
    <source>
        <strain evidence="2">P08H-3</strain>
    </source>
</reference>
<evidence type="ECO:0000313" key="2">
    <source>
        <dbReference type="EMBL" id="KAK2156122.1"/>
    </source>
</evidence>
<sequence>MLLSKTNQLHHSRDYLSTDEAVTLSSPTSTTTASTRSSVGPSHLDVTSGFVHSQNERSANDPASVRTSHSAVRGHSDGYFGPVLRHGITRRANCVE</sequence>
<proteinExistence type="predicted"/>
<gene>
    <name evidence="2" type="ORF">LSH36_221g03032</name>
</gene>
<name>A0AAD9JNS1_9ANNE</name>
<evidence type="ECO:0000256" key="1">
    <source>
        <dbReference type="SAM" id="MobiDB-lite"/>
    </source>
</evidence>
<keyword evidence="3" id="KW-1185">Reference proteome</keyword>
<comment type="caution">
    <text evidence="2">The sequence shown here is derived from an EMBL/GenBank/DDBJ whole genome shotgun (WGS) entry which is preliminary data.</text>
</comment>
<dbReference type="AlphaFoldDB" id="A0AAD9JNS1"/>
<protein>
    <submittedName>
        <fullName evidence="2">Uncharacterized protein</fullName>
    </submittedName>
</protein>
<feature type="compositionally biased region" description="Low complexity" evidence="1">
    <location>
        <begin position="23"/>
        <end position="38"/>
    </location>
</feature>
<feature type="region of interest" description="Disordered" evidence="1">
    <location>
        <begin position="1"/>
        <end position="83"/>
    </location>
</feature>
<evidence type="ECO:0000313" key="3">
    <source>
        <dbReference type="Proteomes" id="UP001208570"/>
    </source>
</evidence>